<dbReference type="AlphaFoldDB" id="A0A9W7I0U6"/>
<dbReference type="InterPro" id="IPR050951">
    <property type="entry name" value="Retrovirus_Pol_polyprotein"/>
</dbReference>
<dbReference type="EMBL" id="BSYR01000022">
    <property type="protein sequence ID" value="GMI86968.1"/>
    <property type="molecule type" value="Genomic_DNA"/>
</dbReference>
<keyword evidence="4" id="KW-1185">Reference proteome</keyword>
<dbReference type="Proteomes" id="UP001165190">
    <property type="component" value="Unassembled WGS sequence"/>
</dbReference>
<sequence length="166" mass="18725">MGFDYEIQYRKGIHNTVADALSRRPEVSSCCTEGVSHVASELLGRIAETWQKDDRLKKIIKAKEGGSDKHSKYKWDGRTLKRKGKLVVGNDSELKKELMKFFHGSAVGGHSGANATIQRLSTVLYWKGLKRDVKNLVRECMVCQRNKGDKHHPRGLLQPLPIPETV</sequence>
<comment type="caution">
    <text evidence="3">The sequence shown here is derived from an EMBL/GenBank/DDBJ whole genome shotgun (WGS) entry which is preliminary data.</text>
</comment>
<dbReference type="Gene3D" id="1.10.340.70">
    <property type="match status" value="1"/>
</dbReference>
<evidence type="ECO:0000313" key="4">
    <source>
        <dbReference type="Proteomes" id="UP001165190"/>
    </source>
</evidence>
<dbReference type="InterPro" id="IPR041588">
    <property type="entry name" value="Integrase_H2C2"/>
</dbReference>
<feature type="domain" description="Integrase zinc-binding" evidence="2">
    <location>
        <begin position="91"/>
        <end position="147"/>
    </location>
</feature>
<reference evidence="3" key="1">
    <citation type="submission" date="2023-05" db="EMBL/GenBank/DDBJ databases">
        <title>Genome and transcriptome analyses reveal genes involved in the formation of fine ridges on petal epidermal cells in Hibiscus trionum.</title>
        <authorList>
            <person name="Koshimizu S."/>
            <person name="Masuda S."/>
            <person name="Ishii T."/>
            <person name="Shirasu K."/>
            <person name="Hoshino A."/>
            <person name="Arita M."/>
        </authorList>
    </citation>
    <scope>NUCLEOTIDE SEQUENCE</scope>
    <source>
        <strain evidence="3">Hamamatsu line</strain>
    </source>
</reference>
<name>A0A9W7I0U6_HIBTR</name>
<evidence type="ECO:0000256" key="1">
    <source>
        <dbReference type="SAM" id="MobiDB-lite"/>
    </source>
</evidence>
<proteinExistence type="predicted"/>
<dbReference type="FunFam" id="1.10.340.70:FF:000001">
    <property type="entry name" value="Retrovirus-related Pol polyprotein from transposon gypsy-like Protein"/>
    <property type="match status" value="1"/>
</dbReference>
<dbReference type="PANTHER" id="PTHR37984">
    <property type="entry name" value="PROTEIN CBG26694"/>
    <property type="match status" value="1"/>
</dbReference>
<evidence type="ECO:0000259" key="2">
    <source>
        <dbReference type="Pfam" id="PF17921"/>
    </source>
</evidence>
<gene>
    <name evidence="3" type="ORF">HRI_002366100</name>
</gene>
<accession>A0A9W7I0U6</accession>
<organism evidence="3 4">
    <name type="scientific">Hibiscus trionum</name>
    <name type="common">Flower of an hour</name>
    <dbReference type="NCBI Taxonomy" id="183268"/>
    <lineage>
        <taxon>Eukaryota</taxon>
        <taxon>Viridiplantae</taxon>
        <taxon>Streptophyta</taxon>
        <taxon>Embryophyta</taxon>
        <taxon>Tracheophyta</taxon>
        <taxon>Spermatophyta</taxon>
        <taxon>Magnoliopsida</taxon>
        <taxon>eudicotyledons</taxon>
        <taxon>Gunneridae</taxon>
        <taxon>Pentapetalae</taxon>
        <taxon>rosids</taxon>
        <taxon>malvids</taxon>
        <taxon>Malvales</taxon>
        <taxon>Malvaceae</taxon>
        <taxon>Malvoideae</taxon>
        <taxon>Hibiscus</taxon>
    </lineage>
</organism>
<feature type="region of interest" description="Disordered" evidence="1">
    <location>
        <begin position="147"/>
        <end position="166"/>
    </location>
</feature>
<evidence type="ECO:0000313" key="3">
    <source>
        <dbReference type="EMBL" id="GMI86968.1"/>
    </source>
</evidence>
<dbReference type="PANTHER" id="PTHR37984:SF5">
    <property type="entry name" value="PROTEIN NYNRIN-LIKE"/>
    <property type="match status" value="1"/>
</dbReference>
<protein>
    <recommendedName>
        <fullName evidence="2">Integrase zinc-binding domain-containing protein</fullName>
    </recommendedName>
</protein>
<dbReference type="OrthoDB" id="1751703at2759"/>
<dbReference type="Pfam" id="PF17921">
    <property type="entry name" value="Integrase_H2C2"/>
    <property type="match status" value="1"/>
</dbReference>